<comment type="similarity">
    <text evidence="1">Belongs to the PIGL family.</text>
</comment>
<dbReference type="EC" id="3.5.1.89" evidence="2"/>
<accession>A0ABP0UAE7</accession>
<dbReference type="Gene3D" id="3.40.50.10320">
    <property type="entry name" value="LmbE-like"/>
    <property type="match status" value="1"/>
</dbReference>
<sequence length="309" mass="34761">MAVARSKVLPLQHEQLLHTQSFGKPSFVVVVSTRTLLSLHKLSFAIRSAIMLGWMVLGVAVSLPVLCLLCFPTVLLRPLPYSQKNARTKTNVLLLVAHPDDESMFFGPTLLSLSKLGGYSIRVICLSTGNADGFGARRKLEMVAACSVLKVPADNVEVLDHPDLQDGFGCHWDQPLILKLLQQAVMTHNIHVILTFDSYGVSGHPNHRSVSAGVRRLHHKNGPQGETVRGWELVSTNIMRKFCGPLEMFASVLNWVYSDQREMHCFLNPSPITSIMAMSRHQSQWVWYRRLFVLFARYTYVNTLKQIRS</sequence>
<dbReference type="PANTHER" id="PTHR12993:SF11">
    <property type="entry name" value="N-ACETYLGLUCOSAMINYL-PHOSPHATIDYLINOSITOL DE-N-ACETYLASE"/>
    <property type="match status" value="1"/>
</dbReference>
<dbReference type="Proteomes" id="UP001497512">
    <property type="component" value="Chromosome 2"/>
</dbReference>
<dbReference type="SUPFAM" id="SSF102588">
    <property type="entry name" value="LmbE-like"/>
    <property type="match status" value="1"/>
</dbReference>
<organism evidence="4 5">
    <name type="scientific">Sphagnum troendelagicum</name>
    <dbReference type="NCBI Taxonomy" id="128251"/>
    <lineage>
        <taxon>Eukaryota</taxon>
        <taxon>Viridiplantae</taxon>
        <taxon>Streptophyta</taxon>
        <taxon>Embryophyta</taxon>
        <taxon>Bryophyta</taxon>
        <taxon>Sphagnophytina</taxon>
        <taxon>Sphagnopsida</taxon>
        <taxon>Sphagnales</taxon>
        <taxon>Sphagnaceae</taxon>
        <taxon>Sphagnum</taxon>
    </lineage>
</organism>
<evidence type="ECO:0000313" key="5">
    <source>
        <dbReference type="Proteomes" id="UP001497512"/>
    </source>
</evidence>
<evidence type="ECO:0000256" key="3">
    <source>
        <dbReference type="SAM" id="Phobius"/>
    </source>
</evidence>
<keyword evidence="3" id="KW-1133">Transmembrane helix</keyword>
<dbReference type="PANTHER" id="PTHR12993">
    <property type="entry name" value="N-ACETYLGLUCOSAMINYL-PHOSPHATIDYLINOSITOL DE-N-ACETYLASE-RELATED"/>
    <property type="match status" value="1"/>
</dbReference>
<reference evidence="4" key="1">
    <citation type="submission" date="2024-02" db="EMBL/GenBank/DDBJ databases">
        <authorList>
            <consortium name="ELIXIR-Norway"/>
            <consortium name="Elixir Norway"/>
        </authorList>
    </citation>
    <scope>NUCLEOTIDE SEQUENCE</scope>
</reference>
<feature type="transmembrane region" description="Helical" evidence="3">
    <location>
        <begin position="49"/>
        <end position="75"/>
    </location>
</feature>
<keyword evidence="5" id="KW-1185">Reference proteome</keyword>
<dbReference type="InterPro" id="IPR003737">
    <property type="entry name" value="GlcNAc_PI_deacetylase-related"/>
</dbReference>
<gene>
    <name evidence="4" type="ORF">CSSPTR1EN2_LOCUS13430</name>
</gene>
<keyword evidence="3" id="KW-0472">Membrane</keyword>
<dbReference type="InterPro" id="IPR024078">
    <property type="entry name" value="LmbE-like_dom_sf"/>
</dbReference>
<dbReference type="EMBL" id="OZ019894">
    <property type="protein sequence ID" value="CAK9216357.1"/>
    <property type="molecule type" value="Genomic_DNA"/>
</dbReference>
<keyword evidence="3" id="KW-0812">Transmembrane</keyword>
<protein>
    <recommendedName>
        <fullName evidence="2">N-acetylglucosaminylphosphatidylinositol deacetylase</fullName>
        <ecNumber evidence="2">3.5.1.89</ecNumber>
    </recommendedName>
</protein>
<name>A0ABP0UAE7_9BRYO</name>
<proteinExistence type="inferred from homology"/>
<evidence type="ECO:0000256" key="2">
    <source>
        <dbReference type="ARBA" id="ARBA00012176"/>
    </source>
</evidence>
<evidence type="ECO:0000313" key="4">
    <source>
        <dbReference type="EMBL" id="CAK9216357.1"/>
    </source>
</evidence>
<evidence type="ECO:0000256" key="1">
    <source>
        <dbReference type="ARBA" id="ARBA00006066"/>
    </source>
</evidence>
<dbReference type="Pfam" id="PF02585">
    <property type="entry name" value="PIG-L"/>
    <property type="match status" value="1"/>
</dbReference>